<feature type="region of interest" description="Disordered" evidence="3">
    <location>
        <begin position="1522"/>
        <end position="1550"/>
    </location>
</feature>
<feature type="region of interest" description="Disordered" evidence="3">
    <location>
        <begin position="1020"/>
        <end position="1047"/>
    </location>
</feature>
<accession>A0A504Y885</accession>
<feature type="region of interest" description="Disordered" evidence="3">
    <location>
        <begin position="141"/>
        <end position="193"/>
    </location>
</feature>
<dbReference type="GO" id="GO:0031445">
    <property type="term" value="P:regulation of heterochromatin formation"/>
    <property type="evidence" value="ECO:0007669"/>
    <property type="project" value="TreeGrafter"/>
</dbReference>
<dbReference type="EMBL" id="SUNJ01013535">
    <property type="protein sequence ID" value="TPP57213.1"/>
    <property type="molecule type" value="Genomic_DNA"/>
</dbReference>
<dbReference type="GO" id="GO:0045740">
    <property type="term" value="P:positive regulation of DNA replication"/>
    <property type="evidence" value="ECO:0007669"/>
    <property type="project" value="TreeGrafter"/>
</dbReference>
<evidence type="ECO:0000313" key="5">
    <source>
        <dbReference type="EMBL" id="TPP57213.1"/>
    </source>
</evidence>
<feature type="compositionally biased region" description="Basic and acidic residues" evidence="3">
    <location>
        <begin position="611"/>
        <end position="624"/>
    </location>
</feature>
<evidence type="ECO:0000259" key="4">
    <source>
        <dbReference type="PROSITE" id="PS50827"/>
    </source>
</evidence>
<comment type="subcellular location">
    <subcellularLocation>
        <location evidence="1">Nucleus</location>
    </subcellularLocation>
</comment>
<feature type="compositionally biased region" description="Low complexity" evidence="3">
    <location>
        <begin position="1453"/>
        <end position="1465"/>
    </location>
</feature>
<feature type="region of interest" description="Disordered" evidence="3">
    <location>
        <begin position="1343"/>
        <end position="1406"/>
    </location>
</feature>
<organism evidence="5 6">
    <name type="scientific">Fasciola gigantica</name>
    <name type="common">Giant liver fluke</name>
    <dbReference type="NCBI Taxonomy" id="46835"/>
    <lineage>
        <taxon>Eukaryota</taxon>
        <taxon>Metazoa</taxon>
        <taxon>Spiralia</taxon>
        <taxon>Lophotrochozoa</taxon>
        <taxon>Platyhelminthes</taxon>
        <taxon>Trematoda</taxon>
        <taxon>Digenea</taxon>
        <taxon>Plagiorchiida</taxon>
        <taxon>Echinostomata</taxon>
        <taxon>Echinostomatoidea</taxon>
        <taxon>Fasciolidae</taxon>
        <taxon>Fasciola</taxon>
    </lineage>
</organism>
<feature type="region of interest" description="Disordered" evidence="3">
    <location>
        <begin position="1095"/>
        <end position="1123"/>
    </location>
</feature>
<feature type="region of interest" description="Disordered" evidence="3">
    <location>
        <begin position="566"/>
        <end position="624"/>
    </location>
</feature>
<keyword evidence="2" id="KW-0539">Nucleus</keyword>
<keyword evidence="6" id="KW-1185">Reference proteome</keyword>
<dbReference type="InterPro" id="IPR047171">
    <property type="entry name" value="BAZ1A"/>
</dbReference>
<reference evidence="5 6" key="1">
    <citation type="submission" date="2019-04" db="EMBL/GenBank/DDBJ databases">
        <title>Annotation for the trematode Fasciola gigantica.</title>
        <authorList>
            <person name="Choi Y.-J."/>
        </authorList>
    </citation>
    <scope>NUCLEOTIDE SEQUENCE [LARGE SCALE GENOMIC DNA]</scope>
    <source>
        <strain evidence="5">Uganda_cow_1</strain>
    </source>
</reference>
<dbReference type="GO" id="GO:0006338">
    <property type="term" value="P:chromatin remodeling"/>
    <property type="evidence" value="ECO:0007669"/>
    <property type="project" value="InterPro"/>
</dbReference>
<feature type="compositionally biased region" description="Polar residues" evidence="3">
    <location>
        <begin position="1538"/>
        <end position="1550"/>
    </location>
</feature>
<dbReference type="GO" id="GO:0006355">
    <property type="term" value="P:regulation of DNA-templated transcription"/>
    <property type="evidence" value="ECO:0007669"/>
    <property type="project" value="TreeGrafter"/>
</dbReference>
<dbReference type="SMART" id="SM00571">
    <property type="entry name" value="DDT"/>
    <property type="match status" value="1"/>
</dbReference>
<evidence type="ECO:0000256" key="3">
    <source>
        <dbReference type="SAM" id="MobiDB-lite"/>
    </source>
</evidence>
<feature type="compositionally biased region" description="Basic and acidic residues" evidence="3">
    <location>
        <begin position="1343"/>
        <end position="1357"/>
    </location>
</feature>
<dbReference type="Pfam" id="PF15613">
    <property type="entry name" value="WSD"/>
    <property type="match status" value="1"/>
</dbReference>
<dbReference type="GO" id="GO:0000228">
    <property type="term" value="C:nuclear chromosome"/>
    <property type="evidence" value="ECO:0007669"/>
    <property type="project" value="TreeGrafter"/>
</dbReference>
<dbReference type="OrthoDB" id="332390at2759"/>
<evidence type="ECO:0000256" key="2">
    <source>
        <dbReference type="ARBA" id="ARBA00023242"/>
    </source>
</evidence>
<dbReference type="STRING" id="46835.A0A504Y885"/>
<sequence>MNKARHLGTVRQVLLSAGRPIQPIVPRSQPFDLENFVNTYSGPSEKDVSTGWNDPGGLAAASHLSILQRYGLFPHGPLTWRDLYLSPEPSWVELMKYYNSLTASITRPIIQSFVRSGNIVASSHGSLEALVSSQLSHGTAGRKQLFPKSRNSGDSAESDGCSTNNVVSGSLPSSGSCSKSVLSPAMQEQLERGQRSVMERDWLQIRRREDLELTDLVPLPDLPEFSTRLSSSAVGPTLQLLEFFHTFGPALNLYVPKPTHHSGSGKSLLSWDVLERALVDSDPCGPLADLFIALLLAVRQLDADFSSKRAVMSIPPIMYSAASVVAAAEVGAPFSLSVMSSGCSADWSTLFDDLLLAPGGVSVNTLKLLRDTGSAARLNELVAIPYLYLWNGACRSSRTLQQQLNEAVATTRKEEPGSGPAGPSKTTYSRAVTLAALNGATALCTLDRLGLTSVIRLYITTAAARGGCWRAPPRSCIRPLDDPAFMLCREHGDLLRKLDTVSIYDLTAEEKLILLNCLVDQLLLHPTVRDHVDLNIERHRIARFRLRSFRPVSKVASITTQPEESTVAATTAQLNRSTNVKPSTELSSPIAQYPAHDHPSMSGRVSTAVSIDDRPPGSKDGMKPAFKIEDATHAERAASATLSFRKNPLTALSSDADGSLEHKLQILDELFEASRGSTMLPLGQDRFCRRYWLLLSVPCVLVEDNPSTAEHPLALSPILLSRQVAAFHPDVSESLGLTSAQLATLRLRKFISQHPNIPREAITQHVCIQLPAPPMHHPLTMEQLKMLVYPERVTEKDLPIQTSSPAATQTNNIRLAHQRIPVGSSIWSILAPFSGPIPSHGDPFESTCEAGNVKKDPNGNVEHSSSMNNTKCEASLEERAAWSVDCLEATLNPRGVRESRLRRVINELRPLLIRVVAQCPSTLVHTSLSQATPPIQISQPAPTNTITGFWSRPTFYEEHKPTEHILLNWLELSLRRMATRLGLRQLMHDCFNIASCTPAASSTASVLDDKQLDKVDDEATEALTPVQPEDCKSQLREKTDSVTSPPISLPRLQQLARTLLLFGQAIGPKALHGPLSNDSRTARIVPASDPSVSPTSFVVPNLMTGRLTSDPGDSEGTANSTTSSYYTTTGWERWCSHVTRAQSASQVYLLARSLERCVRRTLLYGYALRLNTPAFEQGGYLPPKMRCTACRSPPDSCVQTTAGTQVVRLQQTVAPNSESEHIPFCACAGCGAPFHLDCLLHSRARPRHPLSTRRESDKSRRHTLNSKVFQIRGLVEADVRNTVGHVAFQSPLANQGAMRAESSVGSLYLCRTCLRAAGQNLPRLTIPTRSFFDSDSDDDRAFTGDEDWDKLSNESGDRNSTQSSHSDSSGSEMEPPTERKSKRASSVHSQALTEISEPSERELSENESLYVATRFRRRRCAARVSPVAPSPDDGVLTPHSGKRRSNSCRRAKSSSSDPSEVSTPKSLEHPPTKRSRTQTFVPPAESNSDSLKDIMVKFPTLKHVSIILHPLDLSTKITNLQPTSRATARRGRPLSHRCSASSTRPTIPQSNCRDDLLHSTTPSFRSSTATKLDQQAVEMLLTELCRSHIARPLLRCGAGRPNHSVPAEQNEYDSCDEFGADTKDNHSSIRKLLPSRLRRRPARLNDEPIREQLFAWDLNSLQDLVTQGQLPGGPQAALRQLRLLIKHWLLTNRPGSRIHESALSVSAILDRKLADLNNLVT</sequence>
<evidence type="ECO:0000256" key="1">
    <source>
        <dbReference type="ARBA" id="ARBA00004123"/>
    </source>
</evidence>
<dbReference type="Pfam" id="PF15612">
    <property type="entry name" value="WHIM1"/>
    <property type="match status" value="1"/>
</dbReference>
<gene>
    <name evidence="5" type="ORF">FGIG_02932</name>
</gene>
<comment type="caution">
    <text evidence="5">The sequence shown here is derived from an EMBL/GenBank/DDBJ whole genome shotgun (WGS) entry which is preliminary data.</text>
</comment>
<feature type="compositionally biased region" description="Basic and acidic residues" evidence="3">
    <location>
        <begin position="1029"/>
        <end position="1040"/>
    </location>
</feature>
<dbReference type="GO" id="GO:0008623">
    <property type="term" value="C:CHRAC"/>
    <property type="evidence" value="ECO:0007669"/>
    <property type="project" value="TreeGrafter"/>
</dbReference>
<feature type="region of interest" description="Disordered" evidence="3">
    <location>
        <begin position="405"/>
        <end position="426"/>
    </location>
</feature>
<feature type="region of interest" description="Disordered" evidence="3">
    <location>
        <begin position="1422"/>
        <end position="1488"/>
    </location>
</feature>
<dbReference type="PANTHER" id="PTHR46510:SF1">
    <property type="entry name" value="BROMODOMAIN ADJACENT TO ZINC FINGER DOMAIN PROTEIN 1A"/>
    <property type="match status" value="1"/>
</dbReference>
<feature type="compositionally biased region" description="Low complexity" evidence="3">
    <location>
        <begin position="167"/>
        <end position="184"/>
    </location>
</feature>
<evidence type="ECO:0000313" key="6">
    <source>
        <dbReference type="Proteomes" id="UP000316759"/>
    </source>
</evidence>
<feature type="compositionally biased region" description="Polar residues" evidence="3">
    <location>
        <begin position="1477"/>
        <end position="1488"/>
    </location>
</feature>
<feature type="compositionally biased region" description="Polar residues" evidence="3">
    <location>
        <begin position="566"/>
        <end position="590"/>
    </location>
</feature>
<dbReference type="GO" id="GO:0003677">
    <property type="term" value="F:DNA binding"/>
    <property type="evidence" value="ECO:0007669"/>
    <property type="project" value="TreeGrafter"/>
</dbReference>
<dbReference type="PANTHER" id="PTHR46510">
    <property type="entry name" value="BROMODOMAIN ADJACENT TO ZINC FINGER DOMAIN PROTEIN 1A"/>
    <property type="match status" value="1"/>
</dbReference>
<protein>
    <recommendedName>
        <fullName evidence="4">DDT domain-containing protein</fullName>
    </recommendedName>
</protein>
<dbReference type="InterPro" id="IPR028941">
    <property type="entry name" value="WHIM2_dom"/>
</dbReference>
<proteinExistence type="predicted"/>
<feature type="domain" description="DDT" evidence="4">
    <location>
        <begin position="231"/>
        <end position="304"/>
    </location>
</feature>
<dbReference type="PROSITE" id="PS50827">
    <property type="entry name" value="DDT"/>
    <property type="match status" value="1"/>
</dbReference>
<dbReference type="Proteomes" id="UP000316759">
    <property type="component" value="Unassembled WGS sequence"/>
</dbReference>
<dbReference type="InterPro" id="IPR028942">
    <property type="entry name" value="WHIM1_dom"/>
</dbReference>
<name>A0A504Y885_FASGI</name>
<dbReference type="InterPro" id="IPR018501">
    <property type="entry name" value="DDT_dom"/>
</dbReference>
<dbReference type="Pfam" id="PF02791">
    <property type="entry name" value="DDT"/>
    <property type="match status" value="1"/>
</dbReference>
<feature type="compositionally biased region" description="Polar residues" evidence="3">
    <location>
        <begin position="149"/>
        <end position="166"/>
    </location>
</feature>
<feature type="compositionally biased region" description="Basic residues" evidence="3">
    <location>
        <begin position="1440"/>
        <end position="1452"/>
    </location>
</feature>
<feature type="compositionally biased region" description="Low complexity" evidence="3">
    <location>
        <begin position="1360"/>
        <end position="1371"/>
    </location>
</feature>